<proteinExistence type="predicted"/>
<dbReference type="InterPro" id="IPR014001">
    <property type="entry name" value="Helicase_ATP-bd"/>
</dbReference>
<dbReference type="GO" id="GO:0004386">
    <property type="term" value="F:helicase activity"/>
    <property type="evidence" value="ECO:0007669"/>
    <property type="project" value="UniProtKB-KW"/>
</dbReference>
<feature type="region of interest" description="Disordered" evidence="5">
    <location>
        <begin position="804"/>
        <end position="828"/>
    </location>
</feature>
<reference evidence="8 9" key="1">
    <citation type="journal article" date="2013" name="Genome Biol. Evol.">
        <title>Life in an arsenic-containing gold mine: genome and physiology of the autotrophic arsenite-oxidizing bacterium rhizobium sp. NT-26.</title>
        <authorList>
            <person name="Andres J."/>
            <person name="Arsene-Ploetze F."/>
            <person name="Barbe V."/>
            <person name="Brochier-Armanet C."/>
            <person name="Cleiss-Arnold J."/>
            <person name="Coppee J.Y."/>
            <person name="Dillies M.A."/>
            <person name="Geist"/>
            <person name="L"/>
            <person name="Joublin A."/>
            <person name="Koechler S."/>
            <person name="Lassalle F."/>
            <person name="Marchal M."/>
            <person name="Medigue C."/>
            <person name="Muller D."/>
            <person name="Nesme X."/>
            <person name="Plewniak F."/>
            <person name="Proux C."/>
            <person name="Ramirez-Bahena M.H."/>
            <person name="Schenowitz C."/>
            <person name="Sismeiro O."/>
            <person name="Vallenet D."/>
            <person name="Santini J.M."/>
            <person name="Bertin P.N."/>
        </authorList>
    </citation>
    <scope>NUCLEOTIDE SEQUENCE [LARGE SCALE GENOMIC DNA]</scope>
    <source>
        <strain evidence="8 9">NT-26</strain>
    </source>
</reference>
<dbReference type="InterPro" id="IPR049614">
    <property type="entry name" value="HrpB_DEXH"/>
</dbReference>
<dbReference type="PROSITE" id="PS51194">
    <property type="entry name" value="HELICASE_CTER"/>
    <property type="match status" value="1"/>
</dbReference>
<dbReference type="Proteomes" id="UP000010792">
    <property type="component" value="Chromosome"/>
</dbReference>
<accession>L0NKK4</accession>
<keyword evidence="4" id="KW-0067">ATP-binding</keyword>
<dbReference type="CDD" id="cd17990">
    <property type="entry name" value="DEXHc_HrpB"/>
    <property type="match status" value="1"/>
</dbReference>
<dbReference type="Pfam" id="PF00271">
    <property type="entry name" value="Helicase_C"/>
    <property type="match status" value="1"/>
</dbReference>
<dbReference type="OrthoDB" id="9805617at2"/>
<dbReference type="CDD" id="cd18791">
    <property type="entry name" value="SF2_C_RHA"/>
    <property type="match status" value="1"/>
</dbReference>
<dbReference type="EMBL" id="FO082820">
    <property type="protein sequence ID" value="CCF21608.1"/>
    <property type="molecule type" value="Genomic_DNA"/>
</dbReference>
<dbReference type="STRING" id="1125847.NT26_3886"/>
<dbReference type="RefSeq" id="WP_052640905.1">
    <property type="nucleotide sequence ID" value="NZ_FO082820.1"/>
</dbReference>
<dbReference type="PANTHER" id="PTHR43519">
    <property type="entry name" value="ATP-DEPENDENT RNA HELICASE HRPB"/>
    <property type="match status" value="1"/>
</dbReference>
<gene>
    <name evidence="8" type="primary">hrpB</name>
    <name evidence="8" type="ORF">NT26_3886</name>
</gene>
<dbReference type="SUPFAM" id="SSF52540">
    <property type="entry name" value="P-loop containing nucleoside triphosphate hydrolases"/>
    <property type="match status" value="1"/>
</dbReference>
<keyword evidence="1" id="KW-0547">Nucleotide-binding</keyword>
<evidence type="ECO:0000313" key="9">
    <source>
        <dbReference type="Proteomes" id="UP000010792"/>
    </source>
</evidence>
<keyword evidence="2 8" id="KW-0378">Hydrolase</keyword>
<dbReference type="Gene3D" id="1.20.120.1080">
    <property type="match status" value="1"/>
</dbReference>
<sequence length="828" mass="90089">MPPHSRRDKAVDSMPTLPIHEAIPQLLTALAHGTRAVLSAPPGAGKTTIVPLGLLDQDWVSGRIILVEPRRLAARAAAGRMAELRGDAIGDSVGYRMRLDTRISARTRIEVVTEGVFTRMVLDDPELEGISAVLFDEFHERSLDADFGLALALDVQSGLRDDLRIVVMSATLDIERVADLLDHPPVIVSQGRSFPIDIRHSDRPPGERVEDSVARAVVEAHRSDAGSILAFLPGQAEIQRTAERLEGRFGPETVIVPLYGNLTQKEQDLAIRPSVAGHRKIVLATSIAETSITIDGVRIVIDSGLQRLPVFEASTGITRLETVRVSRASADQRAGRAGRTEAGIAIRLWHAGQTAALPAFTPPQILSSDLSQLALDLAHWGVKDAGTLRFLDPPPAAALLEARTLLVQLGALDAGYSLTDEGRLMRRLSLPPRLAAMVISAAGDGLGREASELAVLLTEQGLGGSDIDLDERLRRFCNDRSPRAQAARGLASRVAGSLPQGERMETSTTAGRMLLHAYPDRVALQRGGRGRFVMASGRGAELPEIERLAGESMLVIADLTGRAARGRILSAAAVSRKEVMEGLGSSIIRGDECFFDRQSRQVRARRVTRLGAIIFEEAPLPRPSREEAALALAQGVRELGLAALPFSKDAQHLRQRLDFLHRTIGEPWPDASDEGLLGRLEAWFVPFQGDTTSLDDIRPGSLTEGLRSLIPHDLQRQIDALAPTHFEAPSGQRHPIRYDGDEPVLAIRVQELFGLKTHPAVAGGRLPLLLELTSPAHRPIQTTRDLPGFWRGSWKDVRAEMRGRYPKHPWPEDPSEATPTHRAKPRGT</sequence>
<dbReference type="Pfam" id="PF08482">
    <property type="entry name" value="HrpB_C"/>
    <property type="match status" value="1"/>
</dbReference>
<dbReference type="SMART" id="SM00847">
    <property type="entry name" value="HA2"/>
    <property type="match status" value="1"/>
</dbReference>
<evidence type="ECO:0000256" key="2">
    <source>
        <dbReference type="ARBA" id="ARBA00022801"/>
    </source>
</evidence>
<dbReference type="EC" id="3.6.1.-" evidence="8"/>
<organism evidence="8 9">
    <name type="scientific">Pseudorhizobium banfieldiae</name>
    <dbReference type="NCBI Taxonomy" id="1125847"/>
    <lineage>
        <taxon>Bacteria</taxon>
        <taxon>Pseudomonadati</taxon>
        <taxon>Pseudomonadota</taxon>
        <taxon>Alphaproteobacteria</taxon>
        <taxon>Hyphomicrobiales</taxon>
        <taxon>Rhizobiaceae</taxon>
        <taxon>Rhizobium/Agrobacterium group</taxon>
        <taxon>Pseudorhizobium</taxon>
    </lineage>
</organism>
<feature type="domain" description="Helicase ATP-binding" evidence="6">
    <location>
        <begin position="27"/>
        <end position="190"/>
    </location>
</feature>
<dbReference type="SMART" id="SM00487">
    <property type="entry name" value="DEXDc"/>
    <property type="match status" value="1"/>
</dbReference>
<dbReference type="InterPro" id="IPR011545">
    <property type="entry name" value="DEAD/DEAH_box_helicase_dom"/>
</dbReference>
<dbReference type="PROSITE" id="PS51192">
    <property type="entry name" value="HELICASE_ATP_BIND_1"/>
    <property type="match status" value="1"/>
</dbReference>
<dbReference type="AlphaFoldDB" id="L0NKK4"/>
<evidence type="ECO:0000256" key="5">
    <source>
        <dbReference type="SAM" id="MobiDB-lite"/>
    </source>
</evidence>
<dbReference type="InterPro" id="IPR013689">
    <property type="entry name" value="RNA_helicase_ATP-dep_HrpB_C"/>
</dbReference>
<dbReference type="InterPro" id="IPR001650">
    <property type="entry name" value="Helicase_C-like"/>
</dbReference>
<dbReference type="FunFam" id="3.40.50.300:FF:002125">
    <property type="entry name" value="ATP-dependent helicase HrpB"/>
    <property type="match status" value="1"/>
</dbReference>
<name>L0NKK4_9HYPH</name>
<evidence type="ECO:0000256" key="3">
    <source>
        <dbReference type="ARBA" id="ARBA00022806"/>
    </source>
</evidence>
<dbReference type="InterPro" id="IPR010225">
    <property type="entry name" value="HrpB"/>
</dbReference>
<dbReference type="InterPro" id="IPR007502">
    <property type="entry name" value="Helicase-assoc_dom"/>
</dbReference>
<dbReference type="InterPro" id="IPR027417">
    <property type="entry name" value="P-loop_NTPase"/>
</dbReference>
<evidence type="ECO:0000256" key="1">
    <source>
        <dbReference type="ARBA" id="ARBA00022741"/>
    </source>
</evidence>
<keyword evidence="9" id="KW-1185">Reference proteome</keyword>
<keyword evidence="3 8" id="KW-0347">Helicase</keyword>
<dbReference type="GO" id="GO:0005524">
    <property type="term" value="F:ATP binding"/>
    <property type="evidence" value="ECO:0007669"/>
    <property type="project" value="UniProtKB-KW"/>
</dbReference>
<feature type="domain" description="Helicase C-terminal" evidence="7">
    <location>
        <begin position="208"/>
        <end position="381"/>
    </location>
</feature>
<dbReference type="NCBIfam" id="TIGR01970">
    <property type="entry name" value="DEAH_box_HrpB"/>
    <property type="match status" value="1"/>
</dbReference>
<evidence type="ECO:0000259" key="6">
    <source>
        <dbReference type="PROSITE" id="PS51192"/>
    </source>
</evidence>
<protein>
    <submittedName>
        <fullName evidence="8">ATP-dependent RNA helicase hrpB</fullName>
        <ecNumber evidence="8">3.6.1.-</ecNumber>
    </submittedName>
</protein>
<dbReference type="KEGG" id="rht:NT26_3886"/>
<dbReference type="PIRSF" id="PIRSF005496">
    <property type="entry name" value="ATP_hel_hrpB"/>
    <property type="match status" value="1"/>
</dbReference>
<dbReference type="GO" id="GO:0003676">
    <property type="term" value="F:nucleic acid binding"/>
    <property type="evidence" value="ECO:0007669"/>
    <property type="project" value="InterPro"/>
</dbReference>
<dbReference type="Gene3D" id="3.40.50.300">
    <property type="entry name" value="P-loop containing nucleotide triphosphate hydrolases"/>
    <property type="match status" value="2"/>
</dbReference>
<dbReference type="SMART" id="SM00490">
    <property type="entry name" value="HELICc"/>
    <property type="match status" value="1"/>
</dbReference>
<evidence type="ECO:0000256" key="4">
    <source>
        <dbReference type="ARBA" id="ARBA00022840"/>
    </source>
</evidence>
<dbReference type="PANTHER" id="PTHR43519:SF1">
    <property type="entry name" value="ATP-DEPENDENT RNA HELICASE HRPB"/>
    <property type="match status" value="1"/>
</dbReference>
<evidence type="ECO:0000313" key="8">
    <source>
        <dbReference type="EMBL" id="CCF21608.1"/>
    </source>
</evidence>
<evidence type="ECO:0000259" key="7">
    <source>
        <dbReference type="PROSITE" id="PS51194"/>
    </source>
</evidence>
<dbReference type="GO" id="GO:0016787">
    <property type="term" value="F:hydrolase activity"/>
    <property type="evidence" value="ECO:0007669"/>
    <property type="project" value="UniProtKB-KW"/>
</dbReference>
<dbReference type="Pfam" id="PF00270">
    <property type="entry name" value="DEAD"/>
    <property type="match status" value="1"/>
</dbReference>